<feature type="non-terminal residue" evidence="1">
    <location>
        <position position="182"/>
    </location>
</feature>
<feature type="non-terminal residue" evidence="1">
    <location>
        <position position="1"/>
    </location>
</feature>
<evidence type="ECO:0000313" key="1">
    <source>
        <dbReference type="EMBL" id="EKC69517.1"/>
    </source>
</evidence>
<accession>K1T8P0</accession>
<dbReference type="InterPro" id="IPR026349">
    <property type="entry name" value="CHP04255"/>
</dbReference>
<sequence length="182" mass="20693">ETVRAAFPRYQCQVEKLPGVNGAPARTVNNHTFISEDGGYKLSLTKDFIALSTMRYTHWEDFAARLDEPLGQFIKIYRPNCFDRVGLRFVNAISREQLGLTGRRWNDLLQPPYLGILDEDDVDEASVAKCSVDVERKLDALAALKLHAGPGFVQRNIRSGNQVQQVQEKEVRFIFDQDVYST</sequence>
<organism evidence="1">
    <name type="scientific">human gut metagenome</name>
    <dbReference type="NCBI Taxonomy" id="408170"/>
    <lineage>
        <taxon>unclassified sequences</taxon>
        <taxon>metagenomes</taxon>
        <taxon>organismal metagenomes</taxon>
    </lineage>
</organism>
<evidence type="ECO:0008006" key="2">
    <source>
        <dbReference type="Google" id="ProtNLM"/>
    </source>
</evidence>
<protein>
    <recommendedName>
        <fullName evidence="2">TIGR04255 family protein</fullName>
    </recommendedName>
</protein>
<dbReference type="AlphaFoldDB" id="K1T8P0"/>
<reference evidence="1" key="1">
    <citation type="journal article" date="2013" name="Environ. Microbiol.">
        <title>Microbiota from the distal guts of lean and obese adolescents exhibit partial functional redundancy besides clear differences in community structure.</title>
        <authorList>
            <person name="Ferrer M."/>
            <person name="Ruiz A."/>
            <person name="Lanza F."/>
            <person name="Haange S.B."/>
            <person name="Oberbach A."/>
            <person name="Till H."/>
            <person name="Bargiela R."/>
            <person name="Campoy C."/>
            <person name="Segura M.T."/>
            <person name="Richter M."/>
            <person name="von Bergen M."/>
            <person name="Seifert J."/>
            <person name="Suarez A."/>
        </authorList>
    </citation>
    <scope>NUCLEOTIDE SEQUENCE</scope>
</reference>
<name>K1T8P0_9ZZZZ</name>
<gene>
    <name evidence="1" type="ORF">OBE_04371</name>
</gene>
<proteinExistence type="predicted"/>
<dbReference type="NCBIfam" id="TIGR04255">
    <property type="entry name" value="sporadTIGR04255"/>
    <property type="match status" value="1"/>
</dbReference>
<dbReference type="EMBL" id="AJWZ01002961">
    <property type="protein sequence ID" value="EKC69517.1"/>
    <property type="molecule type" value="Genomic_DNA"/>
</dbReference>
<comment type="caution">
    <text evidence="1">The sequence shown here is derived from an EMBL/GenBank/DDBJ whole genome shotgun (WGS) entry which is preliminary data.</text>
</comment>